<accession>A0ABQ6TSK9</accession>
<proteinExistence type="predicted"/>
<comment type="caution">
    <text evidence="1">The sequence shown here is derived from an EMBL/GenBank/DDBJ whole genome shotgun (WGS) entry which is preliminary data.</text>
</comment>
<dbReference type="RefSeq" id="WP_151155141.1">
    <property type="nucleotide sequence ID" value="NZ_VZRA01000001.1"/>
</dbReference>
<dbReference type="Proteomes" id="UP000798046">
    <property type="component" value="Unassembled WGS sequence"/>
</dbReference>
<name>A0ABQ6TSK9_9BACT</name>
<sequence>MALTKDLNNKIHRIESSAAVFQKGIYHLFLLSNKAEIDIYSTIIRKYQVLFQLCLACYLLDFNANIEVKNINKRLKKFCKDPNSPTGEELDPAATVTHSIFENGNWPNKIGSTLYTTSKTSVTLISKVVNARHNLIYRPFLLHKDKMHWGDCTLIDLLKEVPNTTDIMAVYEQFIAEVFQYQAIEISDQKKILEALNKNPREFSSILGKGDQKWADYFVQLQFWPFADKGSKRPTETLLITYARMLNPNNDQILSDLRKFRNNFLQIEKIVPLMNLNPSWRVGEI</sequence>
<gene>
    <name evidence="1" type="ORF">F6V30_03720</name>
</gene>
<keyword evidence="2" id="KW-1185">Reference proteome</keyword>
<protein>
    <submittedName>
        <fullName evidence="1">Uncharacterized protein</fullName>
    </submittedName>
</protein>
<dbReference type="EMBL" id="VZRA01000001">
    <property type="protein sequence ID" value="KAB0671697.1"/>
    <property type="molecule type" value="Genomic_DNA"/>
</dbReference>
<reference evidence="1 2" key="1">
    <citation type="journal article" date="2020" name="Microorganisms">
        <title>Description of Three Novel Members in the Family Geobacteraceae, Oryzomonas japonicum gen. nov., sp. nov., Oryzomonas sagensis sp. nov., and Oryzomonas ruber sp. nov.</title>
        <authorList>
            <person name="Xu Z."/>
            <person name="Masuda Y."/>
            <person name="Hayakawa C."/>
            <person name="Ushijima N."/>
            <person name="Kawano K."/>
            <person name="Shiratori Y."/>
            <person name="Senoo K."/>
            <person name="Itoh H."/>
        </authorList>
    </citation>
    <scope>NUCLEOTIDE SEQUENCE [LARGE SCALE GENOMIC DNA]</scope>
    <source>
        <strain evidence="1 2">Red100</strain>
    </source>
</reference>
<evidence type="ECO:0000313" key="2">
    <source>
        <dbReference type="Proteomes" id="UP000798046"/>
    </source>
</evidence>
<evidence type="ECO:0000313" key="1">
    <source>
        <dbReference type="EMBL" id="KAB0671697.1"/>
    </source>
</evidence>
<organism evidence="1 2">
    <name type="scientific">Oryzomonas sagensis</name>
    <dbReference type="NCBI Taxonomy" id="2603857"/>
    <lineage>
        <taxon>Bacteria</taxon>
        <taxon>Pseudomonadati</taxon>
        <taxon>Thermodesulfobacteriota</taxon>
        <taxon>Desulfuromonadia</taxon>
        <taxon>Geobacterales</taxon>
        <taxon>Geobacteraceae</taxon>
        <taxon>Oryzomonas</taxon>
    </lineage>
</organism>